<feature type="region of interest" description="Disordered" evidence="1">
    <location>
        <begin position="71"/>
        <end position="90"/>
    </location>
</feature>
<dbReference type="Proteomes" id="UP000008867">
    <property type="component" value="Chromosome 5"/>
</dbReference>
<sequence>MERREALMAQQAGQQSGQYTGRFRNDINSKTLPVDLANPHVWIVYLHMYALKGKGRASADAFSDVQTEALQASGEQDDYDGQNDADDGYDQSHLRTQASQHATPAISIDDAGAVPSLPRAKASQTPLSITSVKGRFKDIMRHLKLLYIDVPAETVQKTISIIDNLGRQGYYPTGQL</sequence>
<gene>
    <name evidence="2" type="ORF">sr10784.2</name>
</gene>
<dbReference type="VEuPathDB" id="FungiDB:sr10784.2"/>
<evidence type="ECO:0000313" key="2">
    <source>
        <dbReference type="EMBL" id="CBQ72764.1"/>
    </source>
</evidence>
<keyword evidence="3" id="KW-1185">Reference proteome</keyword>
<reference evidence="2 3" key="1">
    <citation type="journal article" date="2010" name="Science">
        <title>Pathogenicity determinants in smut fungi revealed by genome comparison.</title>
        <authorList>
            <person name="Schirawski J."/>
            <person name="Mannhaupt G."/>
            <person name="Muench K."/>
            <person name="Brefort T."/>
            <person name="Schipper K."/>
            <person name="Doehlemann G."/>
            <person name="Di Stasio M."/>
            <person name="Roessel N."/>
            <person name="Mendoza-Mendoza A."/>
            <person name="Pester D."/>
            <person name="Mueller O."/>
            <person name="Winterberg B."/>
            <person name="Meyer E."/>
            <person name="Ghareeb H."/>
            <person name="Wollenberg T."/>
            <person name="Muensterkoetter M."/>
            <person name="Wong P."/>
            <person name="Walter M."/>
            <person name="Stukenbrock E."/>
            <person name="Gueldener U."/>
            <person name="Kahmann R."/>
        </authorList>
    </citation>
    <scope>NUCLEOTIDE SEQUENCE [LARGE SCALE GENOMIC DNA]</scope>
    <source>
        <strain evidence="3">SRZ2</strain>
    </source>
</reference>
<accession>E6ZZT4</accession>
<dbReference type="OrthoDB" id="10570969at2759"/>
<evidence type="ECO:0000313" key="3">
    <source>
        <dbReference type="Proteomes" id="UP000008867"/>
    </source>
</evidence>
<name>E6ZZT4_SPORE</name>
<dbReference type="EMBL" id="FQ311470">
    <property type="protein sequence ID" value="CBQ72764.1"/>
    <property type="molecule type" value="Genomic_DNA"/>
</dbReference>
<dbReference type="HOGENOM" id="CLU_1526131_0_0_1"/>
<evidence type="ECO:0000256" key="1">
    <source>
        <dbReference type="SAM" id="MobiDB-lite"/>
    </source>
</evidence>
<dbReference type="AlphaFoldDB" id="E6ZZT4"/>
<organism evidence="2 3">
    <name type="scientific">Sporisorium reilianum (strain SRZ2)</name>
    <name type="common">Maize head smut fungus</name>
    <dbReference type="NCBI Taxonomy" id="999809"/>
    <lineage>
        <taxon>Eukaryota</taxon>
        <taxon>Fungi</taxon>
        <taxon>Dikarya</taxon>
        <taxon>Basidiomycota</taxon>
        <taxon>Ustilaginomycotina</taxon>
        <taxon>Ustilaginomycetes</taxon>
        <taxon>Ustilaginales</taxon>
        <taxon>Ustilaginaceae</taxon>
        <taxon>Sporisorium</taxon>
    </lineage>
</organism>
<proteinExistence type="predicted"/>
<feature type="compositionally biased region" description="Acidic residues" evidence="1">
    <location>
        <begin position="75"/>
        <end position="89"/>
    </location>
</feature>
<protein>
    <submittedName>
        <fullName evidence="2">Uncharacterized protein</fullName>
    </submittedName>
</protein>